<feature type="transmembrane region" description="Helical" evidence="1">
    <location>
        <begin position="230"/>
        <end position="248"/>
    </location>
</feature>
<keyword evidence="1" id="KW-0472">Membrane</keyword>
<feature type="transmembrane region" description="Helical" evidence="1">
    <location>
        <begin position="128"/>
        <end position="150"/>
    </location>
</feature>
<feature type="transmembrane region" description="Helical" evidence="1">
    <location>
        <begin position="102"/>
        <end position="122"/>
    </location>
</feature>
<dbReference type="Proteomes" id="UP000297609">
    <property type="component" value="Unassembled WGS sequence"/>
</dbReference>
<evidence type="ECO:0000313" key="3">
    <source>
        <dbReference type="Proteomes" id="UP000297609"/>
    </source>
</evidence>
<evidence type="ECO:0008006" key="4">
    <source>
        <dbReference type="Google" id="ProtNLM"/>
    </source>
</evidence>
<feature type="transmembrane region" description="Helical" evidence="1">
    <location>
        <begin position="319"/>
        <end position="335"/>
    </location>
</feature>
<name>A0A4R9JXR5_9LEPT</name>
<feature type="transmembrane region" description="Helical" evidence="1">
    <location>
        <begin position="157"/>
        <end position="174"/>
    </location>
</feature>
<feature type="transmembrane region" description="Helical" evidence="1">
    <location>
        <begin position="78"/>
        <end position="95"/>
    </location>
</feature>
<dbReference type="OrthoDB" id="1814621at2"/>
<sequence length="507" mass="59192">MSFLNQKKWINLVSDVGFQILFFFLIISSVFYLVNLQGFFGEFYFLTDLAANDFQIMEILKGSLGYGAYSRFQFNHPGPIYFYFLAFAEKVFVFFESEYSRYVLLTYVLNVICLGVSLYQITKTYQSFLSGFLLFVSFLFVTYSLGFTFFFETWTPYVMVCPFLLYVISVIQVIEKQWNFLPIFFLLGSLIFQLNIMGAVPFGIGILFLLYHLYQFQKKGDFPDQKKFKLHLGISVLVLVVVWLPVLYDFLVHFPGNISKVIGYLLKGGGSKKPFEVIGFLNTTFVQMFHFPYALGFYLVIVLVPYWKKLHLDSFSKNLRNFTSLYTFITLLTLFRMKGPIVPHLFWHFFAVIALQMFLLIRSMPWKHIPIKWNLGFVAFVTLLSVVMVLSFGKVPGKERNLYVKEIVSLVQGLDENFVLHWEMNERDFSQGNLVLGVASRLNRNGKKVCFQEPWLFLVPKPYHCSESDTRNATLLLFESSETRFPNLEMVKNEVHYQDTKIKVIKP</sequence>
<gene>
    <name evidence="2" type="ORF">EHQ59_00970</name>
</gene>
<keyword evidence="3" id="KW-1185">Reference proteome</keyword>
<feature type="transmembrane region" description="Helical" evidence="1">
    <location>
        <begin position="289"/>
        <end position="307"/>
    </location>
</feature>
<evidence type="ECO:0000256" key="1">
    <source>
        <dbReference type="SAM" id="Phobius"/>
    </source>
</evidence>
<proteinExistence type="predicted"/>
<keyword evidence="1" id="KW-0812">Transmembrane</keyword>
<reference evidence="2" key="1">
    <citation type="journal article" date="2019" name="PLoS Negl. Trop. Dis.">
        <title>Revisiting the worldwide diversity of Leptospira species in the environment.</title>
        <authorList>
            <person name="Vincent A.T."/>
            <person name="Schiettekatte O."/>
            <person name="Bourhy P."/>
            <person name="Veyrier F.J."/>
            <person name="Picardeau M."/>
        </authorList>
    </citation>
    <scope>NUCLEOTIDE SEQUENCE [LARGE SCALE GENOMIC DNA]</scope>
    <source>
        <strain evidence="2">201702454</strain>
    </source>
</reference>
<evidence type="ECO:0000313" key="2">
    <source>
        <dbReference type="EMBL" id="TGL56830.1"/>
    </source>
</evidence>
<feature type="transmembrane region" description="Helical" evidence="1">
    <location>
        <begin position="180"/>
        <end position="210"/>
    </location>
</feature>
<dbReference type="EMBL" id="RQGG01000005">
    <property type="protein sequence ID" value="TGL56830.1"/>
    <property type="molecule type" value="Genomic_DNA"/>
</dbReference>
<feature type="transmembrane region" description="Helical" evidence="1">
    <location>
        <begin position="373"/>
        <end position="393"/>
    </location>
</feature>
<accession>A0A4R9JXR5</accession>
<protein>
    <recommendedName>
        <fullName evidence="4">Glycosyltransferase RgtA/B/C/D-like domain-containing protein</fullName>
    </recommendedName>
</protein>
<keyword evidence="1" id="KW-1133">Transmembrane helix</keyword>
<dbReference type="RefSeq" id="WP_135617290.1">
    <property type="nucleotide sequence ID" value="NZ_RQGG01000005.1"/>
</dbReference>
<comment type="caution">
    <text evidence="2">The sequence shown here is derived from an EMBL/GenBank/DDBJ whole genome shotgun (WGS) entry which is preliminary data.</text>
</comment>
<organism evidence="2 3">
    <name type="scientific">Leptospira kemamanensis</name>
    <dbReference type="NCBI Taxonomy" id="2484942"/>
    <lineage>
        <taxon>Bacteria</taxon>
        <taxon>Pseudomonadati</taxon>
        <taxon>Spirochaetota</taxon>
        <taxon>Spirochaetia</taxon>
        <taxon>Leptospirales</taxon>
        <taxon>Leptospiraceae</taxon>
        <taxon>Leptospira</taxon>
    </lineage>
</organism>
<feature type="transmembrane region" description="Helical" evidence="1">
    <location>
        <begin position="12"/>
        <end position="34"/>
    </location>
</feature>
<dbReference type="AlphaFoldDB" id="A0A4R9JXR5"/>
<feature type="transmembrane region" description="Helical" evidence="1">
    <location>
        <begin position="341"/>
        <end position="361"/>
    </location>
</feature>